<reference evidence="3" key="1">
    <citation type="submission" date="2006-10" db="EMBL/GenBank/DDBJ databases">
        <authorList>
            <person name="Amadeo P."/>
            <person name="Zhao Q."/>
            <person name="Wortman J."/>
            <person name="Fraser-Liggett C."/>
            <person name="Carlton J."/>
        </authorList>
    </citation>
    <scope>NUCLEOTIDE SEQUENCE</scope>
    <source>
        <strain evidence="3">G3</strain>
    </source>
</reference>
<accession>A2ERV2</accession>
<dbReference type="KEGG" id="tva:4762482"/>
<sequence>MQSPQQARRSSPQFQRIKSKIDDLEAKLSKNWELEGQLNQRCDELSKERESLIAHLKASEVNSRQPIAIDNNSNMKNIYAENQNLIRLNSELTAELKHLQKTSLNNVESQKNSQVLNETIKILKDSLDHEKENNKKLVDELVKLKKDSRVSKLKAENTVQKHTIIKTMKKLEKSQQLYAQALNTISEKDKIIQQLQKQKAKLEKQNNGSTDNESDSEGLREEVEELREQIGFLTEENELLRQHQIEMINQHLKNAHESLESVKSDSKDFQNKLLALDSLKHENELLRHQLFSLSYSQGKNAQEMVDELSQIRDTCQKLQDRVEQYEKDENTLRNEEQKEQNKGEKLNNSTSAENQELLEILKNHSSQLKENTETIELQKKAIDALKNEIKNLRSENIKLMNPDSDEPINVEDDFPDDFIDIDHDADFWIDKCQYLKARIRKLEKEAYVNSKVHRNSSGDSCTDFSEENKSENEQENKDPDEKEEYDTIEDAEETVEADPEPQPPKIEYKEPKFISEGEIIDISEVIDDDDDPNFVISSTDEELIVIPDSSDESPSTRPKLSPFNYEAPEEGYLEKEIDELQERVDYVSQLINNSEIRASKIQELSLLDTATSPAKK</sequence>
<dbReference type="VEuPathDB" id="TrichDB:TVAGG3_0019970"/>
<evidence type="ECO:0000313" key="4">
    <source>
        <dbReference type="Proteomes" id="UP000001542"/>
    </source>
</evidence>
<dbReference type="AlphaFoldDB" id="A2ERV2"/>
<gene>
    <name evidence="3" type="ORF">TVAG_473060</name>
</gene>
<feature type="region of interest" description="Disordered" evidence="2">
    <location>
        <begin position="327"/>
        <end position="350"/>
    </location>
</feature>
<evidence type="ECO:0000313" key="3">
    <source>
        <dbReference type="EMBL" id="EAY04619.1"/>
    </source>
</evidence>
<dbReference type="Proteomes" id="UP000001542">
    <property type="component" value="Unassembled WGS sequence"/>
</dbReference>
<keyword evidence="1" id="KW-0175">Coiled coil</keyword>
<feature type="compositionally biased region" description="Acidic residues" evidence="2">
    <location>
        <begin position="481"/>
        <end position="499"/>
    </location>
</feature>
<dbReference type="EMBL" id="DS113470">
    <property type="protein sequence ID" value="EAY04619.1"/>
    <property type="molecule type" value="Genomic_DNA"/>
</dbReference>
<protein>
    <submittedName>
        <fullName evidence="3">Uncharacterized protein</fullName>
    </submittedName>
</protein>
<dbReference type="RefSeq" id="XP_001316842.1">
    <property type="nucleotide sequence ID" value="XM_001316807.1"/>
</dbReference>
<evidence type="ECO:0000256" key="2">
    <source>
        <dbReference type="SAM" id="MobiDB-lite"/>
    </source>
</evidence>
<dbReference type="InParanoid" id="A2ERV2"/>
<feature type="compositionally biased region" description="Basic and acidic residues" evidence="2">
    <location>
        <begin position="327"/>
        <end position="345"/>
    </location>
</feature>
<feature type="region of interest" description="Disordered" evidence="2">
    <location>
        <begin position="453"/>
        <end position="513"/>
    </location>
</feature>
<evidence type="ECO:0000256" key="1">
    <source>
        <dbReference type="SAM" id="Coils"/>
    </source>
</evidence>
<dbReference type="SMR" id="A2ERV2"/>
<keyword evidence="4" id="KW-1185">Reference proteome</keyword>
<reference evidence="3" key="2">
    <citation type="journal article" date="2007" name="Science">
        <title>Draft genome sequence of the sexually transmitted pathogen Trichomonas vaginalis.</title>
        <authorList>
            <person name="Carlton J.M."/>
            <person name="Hirt R.P."/>
            <person name="Silva J.C."/>
            <person name="Delcher A.L."/>
            <person name="Schatz M."/>
            <person name="Zhao Q."/>
            <person name="Wortman J.R."/>
            <person name="Bidwell S.L."/>
            <person name="Alsmark U.C.M."/>
            <person name="Besteiro S."/>
            <person name="Sicheritz-Ponten T."/>
            <person name="Noel C.J."/>
            <person name="Dacks J.B."/>
            <person name="Foster P.G."/>
            <person name="Simillion C."/>
            <person name="Van de Peer Y."/>
            <person name="Miranda-Saavedra D."/>
            <person name="Barton G.J."/>
            <person name="Westrop G.D."/>
            <person name="Mueller S."/>
            <person name="Dessi D."/>
            <person name="Fiori P.L."/>
            <person name="Ren Q."/>
            <person name="Paulsen I."/>
            <person name="Zhang H."/>
            <person name="Bastida-Corcuera F.D."/>
            <person name="Simoes-Barbosa A."/>
            <person name="Brown M.T."/>
            <person name="Hayes R.D."/>
            <person name="Mukherjee M."/>
            <person name="Okumura C.Y."/>
            <person name="Schneider R."/>
            <person name="Smith A.J."/>
            <person name="Vanacova S."/>
            <person name="Villalvazo M."/>
            <person name="Haas B.J."/>
            <person name="Pertea M."/>
            <person name="Feldblyum T.V."/>
            <person name="Utterback T.R."/>
            <person name="Shu C.L."/>
            <person name="Osoegawa K."/>
            <person name="de Jong P.J."/>
            <person name="Hrdy I."/>
            <person name="Horvathova L."/>
            <person name="Zubacova Z."/>
            <person name="Dolezal P."/>
            <person name="Malik S.B."/>
            <person name="Logsdon J.M. Jr."/>
            <person name="Henze K."/>
            <person name="Gupta A."/>
            <person name="Wang C.C."/>
            <person name="Dunne R.L."/>
            <person name="Upcroft J.A."/>
            <person name="Upcroft P."/>
            <person name="White O."/>
            <person name="Salzberg S.L."/>
            <person name="Tang P."/>
            <person name="Chiu C.-H."/>
            <person name="Lee Y.-S."/>
            <person name="Embley T.M."/>
            <person name="Coombs G.H."/>
            <person name="Mottram J.C."/>
            <person name="Tachezy J."/>
            <person name="Fraser-Liggett C.M."/>
            <person name="Johnson P.J."/>
        </authorList>
    </citation>
    <scope>NUCLEOTIDE SEQUENCE [LARGE SCALE GENOMIC DNA]</scope>
    <source>
        <strain evidence="3">G3</strain>
    </source>
</reference>
<name>A2ERV2_TRIV3</name>
<proteinExistence type="predicted"/>
<feature type="coiled-coil region" evidence="1">
    <location>
        <begin position="368"/>
        <end position="395"/>
    </location>
</feature>
<feature type="coiled-coil region" evidence="1">
    <location>
        <begin position="75"/>
        <end position="147"/>
    </location>
</feature>
<organism evidence="3 4">
    <name type="scientific">Trichomonas vaginalis (strain ATCC PRA-98 / G3)</name>
    <dbReference type="NCBI Taxonomy" id="412133"/>
    <lineage>
        <taxon>Eukaryota</taxon>
        <taxon>Metamonada</taxon>
        <taxon>Parabasalia</taxon>
        <taxon>Trichomonadida</taxon>
        <taxon>Trichomonadidae</taxon>
        <taxon>Trichomonas</taxon>
    </lineage>
</organism>
<dbReference type="VEuPathDB" id="TrichDB:TVAG_473060"/>
<feature type="compositionally biased region" description="Basic and acidic residues" evidence="2">
    <location>
        <begin position="466"/>
        <end position="480"/>
    </location>
</feature>
<feature type="region of interest" description="Disordered" evidence="2">
    <location>
        <begin position="200"/>
        <end position="221"/>
    </location>
</feature>